<dbReference type="Pfam" id="PF00271">
    <property type="entry name" value="Helicase_C"/>
    <property type="match status" value="1"/>
</dbReference>
<dbReference type="GO" id="GO:0005737">
    <property type="term" value="C:cytoplasm"/>
    <property type="evidence" value="ECO:0007669"/>
    <property type="project" value="TreeGrafter"/>
</dbReference>
<dbReference type="EC" id="5.6.2.4" evidence="7"/>
<dbReference type="Pfam" id="PF00270">
    <property type="entry name" value="DEAD"/>
    <property type="match status" value="1"/>
</dbReference>
<dbReference type="GO" id="GO:0005634">
    <property type="term" value="C:nucleus"/>
    <property type="evidence" value="ECO:0007669"/>
    <property type="project" value="TreeGrafter"/>
</dbReference>
<dbReference type="CDD" id="cd17920">
    <property type="entry name" value="DEXHc_RecQ"/>
    <property type="match status" value="1"/>
</dbReference>
<dbReference type="GO" id="GO:0009378">
    <property type="term" value="F:four-way junction helicase activity"/>
    <property type="evidence" value="ECO:0007669"/>
    <property type="project" value="TreeGrafter"/>
</dbReference>
<keyword evidence="5" id="KW-0067">ATP-binding</keyword>
<evidence type="ECO:0000256" key="7">
    <source>
        <dbReference type="ARBA" id="ARBA00034808"/>
    </source>
</evidence>
<proteinExistence type="inferred from homology"/>
<feature type="compositionally biased region" description="Low complexity" evidence="9">
    <location>
        <begin position="1"/>
        <end position="11"/>
    </location>
</feature>
<keyword evidence="3" id="KW-0378">Hydrolase</keyword>
<feature type="domain" description="Helicase ATP-binding" evidence="10">
    <location>
        <begin position="111"/>
        <end position="283"/>
    </location>
</feature>
<dbReference type="InterPro" id="IPR014001">
    <property type="entry name" value="Helicase_ATP-bd"/>
</dbReference>
<evidence type="ECO:0000313" key="12">
    <source>
        <dbReference type="EMBL" id="GMI47430.1"/>
    </source>
</evidence>
<dbReference type="GO" id="GO:0043138">
    <property type="term" value="F:3'-5' DNA helicase activity"/>
    <property type="evidence" value="ECO:0007669"/>
    <property type="project" value="UniProtKB-EC"/>
</dbReference>
<name>A0A9W7GNX5_9STRA</name>
<dbReference type="GO" id="GO:0005524">
    <property type="term" value="F:ATP binding"/>
    <property type="evidence" value="ECO:0007669"/>
    <property type="project" value="UniProtKB-KW"/>
</dbReference>
<comment type="caution">
    <text evidence="12">The sequence shown here is derived from an EMBL/GenBank/DDBJ whole genome shotgun (WGS) entry which is preliminary data.</text>
</comment>
<dbReference type="EMBL" id="BRYA01000343">
    <property type="protein sequence ID" value="GMI47430.1"/>
    <property type="molecule type" value="Genomic_DNA"/>
</dbReference>
<keyword evidence="13" id="KW-1185">Reference proteome</keyword>
<evidence type="ECO:0000313" key="13">
    <source>
        <dbReference type="Proteomes" id="UP001165065"/>
    </source>
</evidence>
<sequence length="1071" mass="119654">MSSSDDPFGDNNFDDIDFDALERSALSESAKRESQGGYEPPNSSPPSRFDIEMPGSSRTMNPDEKFPPTPPHKMPEVTPLVDSVALNATLSKYFGFSKFLPNQQVSIQHILASNSVSNDLCAYLPTGSGKSLIYTIPPLHTGRPAVVVSPLISLMEDQVYKLNVVAGRKIAGFLSTSTSREENDACARGDRLLVYLTPEKLPYWLDNVVRLHQQTKGGLSLIAIDEAHCVSEWGHDFRSDYRKLDVIRSTPELKDVPIVALTATSTSQVRTDVVKSLMLKNPKIVTASVDRPNLVLQVERKSPGGYALDLKWLVDKVKGNPTNEATIIYCYSKRLVDEVCAWLQGAARDKKIATKYHAGLGDEERREAHINFLTSSIPIIVATTAFGMGIDKPDTRRVINYTPPKTMEEYYQQVGRAGRDNLPATCIMYCNQADFDRYGGDFYTGGFSNESAKKAVVSSTHELNRYSFEGTECRRAMVMKYFGEQNNFPNGCCGTCDNCQRKAQGGVRTVDMKLAAAVVFKAVSNLKEPSTSVIEKVVGEKVVEDYRYNYGVDKMVLKEEIKALRTAVPREYNSVKFFKELVPELENSGYLFRAQKKANVGGGRQNNYSVYSVNKARASGPVVLPTWKAIERLFEEKEKKKQQLKQELKSLGMTDAMLTKEYEQEVEMEGGPNINAFRRWRRKIQSCQDESPLKKRLLEFEDLLKEWRLEASANNRVAPVNVCTDAVIWELAYAVAKETSVENINETYVKNMGVRVAIPELVKYLQEWALAKESERLKGDFQRNVEKYPEGSPQRKCLLDLADALKAWRSEQASLNNVPPSGVIQEALLWKMSYVVRTLSSDEIEPFILRSGASVGAIELIETLLKWRKAYPERERQAATGRVMIPKEGFCPARWDLAKPGKFVAPRLALWQSGQDFATIAVNNQPKPIQANTVRQNIFDAFEAGMDVDLERLLRESGRGGPPNEEEWDIIEGAAAAGSLDVVGEVVKVTQVVANIEGMAFVDFSNEAAFVAFNDRNDEQREKSAKWSGKVSWWLLFKRTGMLPGVGFDWAESGGDGVGGEGAGPKRKREE</sequence>
<feature type="region of interest" description="Disordered" evidence="9">
    <location>
        <begin position="1051"/>
        <end position="1071"/>
    </location>
</feature>
<dbReference type="AlphaFoldDB" id="A0A9W7GNX5"/>
<dbReference type="PANTHER" id="PTHR13710:SF120">
    <property type="entry name" value="BIFUNCTIONAL 3'-5' EXONUCLEASE_ATP-DEPENDENT HELICASE WRN"/>
    <property type="match status" value="1"/>
</dbReference>
<accession>A0A9W7GNX5</accession>
<dbReference type="InterPro" id="IPR011545">
    <property type="entry name" value="DEAD/DEAH_box_helicase_dom"/>
</dbReference>
<feature type="region of interest" description="Disordered" evidence="9">
    <location>
        <begin position="1"/>
        <end position="73"/>
    </location>
</feature>
<dbReference type="GO" id="GO:0016787">
    <property type="term" value="F:hydrolase activity"/>
    <property type="evidence" value="ECO:0007669"/>
    <property type="project" value="UniProtKB-KW"/>
</dbReference>
<feature type="domain" description="Helicase C-terminal" evidence="11">
    <location>
        <begin position="309"/>
        <end position="464"/>
    </location>
</feature>
<dbReference type="GO" id="GO:0005694">
    <property type="term" value="C:chromosome"/>
    <property type="evidence" value="ECO:0007669"/>
    <property type="project" value="TreeGrafter"/>
</dbReference>
<gene>
    <name evidence="12" type="ORF">TrCOL_g7552</name>
</gene>
<dbReference type="PROSITE" id="PS51192">
    <property type="entry name" value="HELICASE_ATP_BIND_1"/>
    <property type="match status" value="1"/>
</dbReference>
<evidence type="ECO:0000259" key="11">
    <source>
        <dbReference type="PROSITE" id="PS51194"/>
    </source>
</evidence>
<dbReference type="Proteomes" id="UP001165065">
    <property type="component" value="Unassembled WGS sequence"/>
</dbReference>
<dbReference type="PROSITE" id="PS51194">
    <property type="entry name" value="HELICASE_CTER"/>
    <property type="match status" value="1"/>
</dbReference>
<evidence type="ECO:0000256" key="4">
    <source>
        <dbReference type="ARBA" id="ARBA00022806"/>
    </source>
</evidence>
<dbReference type="InterPro" id="IPR004589">
    <property type="entry name" value="DNA_helicase_ATP-dep_RecQ"/>
</dbReference>
<keyword evidence="4" id="KW-0347">Helicase</keyword>
<evidence type="ECO:0000256" key="8">
    <source>
        <dbReference type="SAM" id="Coils"/>
    </source>
</evidence>
<organism evidence="12 13">
    <name type="scientific">Triparma columacea</name>
    <dbReference type="NCBI Taxonomy" id="722753"/>
    <lineage>
        <taxon>Eukaryota</taxon>
        <taxon>Sar</taxon>
        <taxon>Stramenopiles</taxon>
        <taxon>Ochrophyta</taxon>
        <taxon>Bolidophyceae</taxon>
        <taxon>Parmales</taxon>
        <taxon>Triparmaceae</taxon>
        <taxon>Triparma</taxon>
    </lineage>
</organism>
<evidence type="ECO:0000259" key="10">
    <source>
        <dbReference type="PROSITE" id="PS51192"/>
    </source>
</evidence>
<dbReference type="SMART" id="SM00490">
    <property type="entry name" value="HELICc"/>
    <property type="match status" value="1"/>
</dbReference>
<evidence type="ECO:0000256" key="9">
    <source>
        <dbReference type="SAM" id="MobiDB-lite"/>
    </source>
</evidence>
<dbReference type="NCBIfam" id="TIGR00614">
    <property type="entry name" value="recQ_fam"/>
    <property type="match status" value="1"/>
</dbReference>
<dbReference type="SUPFAM" id="SSF52540">
    <property type="entry name" value="P-loop containing nucleoside triphosphate hydrolases"/>
    <property type="match status" value="1"/>
</dbReference>
<dbReference type="InterPro" id="IPR001650">
    <property type="entry name" value="Helicase_C-like"/>
</dbReference>
<dbReference type="GO" id="GO:0000724">
    <property type="term" value="P:double-strand break repair via homologous recombination"/>
    <property type="evidence" value="ECO:0007669"/>
    <property type="project" value="TreeGrafter"/>
</dbReference>
<keyword evidence="8" id="KW-0175">Coiled coil</keyword>
<dbReference type="OrthoDB" id="10261556at2759"/>
<dbReference type="PANTHER" id="PTHR13710">
    <property type="entry name" value="DNA HELICASE RECQ FAMILY MEMBER"/>
    <property type="match status" value="1"/>
</dbReference>
<dbReference type="Gene3D" id="3.40.50.300">
    <property type="entry name" value="P-loop containing nucleotide triphosphate hydrolases"/>
    <property type="match status" value="2"/>
</dbReference>
<dbReference type="GO" id="GO:0003676">
    <property type="term" value="F:nucleic acid binding"/>
    <property type="evidence" value="ECO:0007669"/>
    <property type="project" value="InterPro"/>
</dbReference>
<comment type="catalytic activity">
    <reaction evidence="6">
        <text>Couples ATP hydrolysis with the unwinding of duplex DNA by translocating in the 3'-5' direction.</text>
        <dbReference type="EC" id="5.6.2.4"/>
    </reaction>
</comment>
<comment type="similarity">
    <text evidence="1">Belongs to the helicase family. RecQ subfamily.</text>
</comment>
<dbReference type="SMART" id="SM00487">
    <property type="entry name" value="DEXDc"/>
    <property type="match status" value="1"/>
</dbReference>
<evidence type="ECO:0000256" key="1">
    <source>
        <dbReference type="ARBA" id="ARBA00005446"/>
    </source>
</evidence>
<dbReference type="InterPro" id="IPR027417">
    <property type="entry name" value="P-loop_NTPase"/>
</dbReference>
<evidence type="ECO:0000256" key="6">
    <source>
        <dbReference type="ARBA" id="ARBA00034617"/>
    </source>
</evidence>
<dbReference type="Pfam" id="PF16124">
    <property type="entry name" value="RecQ_Zn_bind"/>
    <property type="match status" value="1"/>
</dbReference>
<evidence type="ECO:0000256" key="2">
    <source>
        <dbReference type="ARBA" id="ARBA00022741"/>
    </source>
</evidence>
<reference evidence="13" key="1">
    <citation type="journal article" date="2023" name="Commun. Biol.">
        <title>Genome analysis of Parmales, the sister group of diatoms, reveals the evolutionary specialization of diatoms from phago-mixotrophs to photoautotrophs.</title>
        <authorList>
            <person name="Ban H."/>
            <person name="Sato S."/>
            <person name="Yoshikawa S."/>
            <person name="Yamada K."/>
            <person name="Nakamura Y."/>
            <person name="Ichinomiya M."/>
            <person name="Sato N."/>
            <person name="Blanc-Mathieu R."/>
            <person name="Endo H."/>
            <person name="Kuwata A."/>
            <person name="Ogata H."/>
        </authorList>
    </citation>
    <scope>NUCLEOTIDE SEQUENCE [LARGE SCALE GENOMIC DNA]</scope>
</reference>
<protein>
    <recommendedName>
        <fullName evidence="7">DNA 3'-5' helicase</fullName>
        <ecNumber evidence="7">5.6.2.4</ecNumber>
    </recommendedName>
</protein>
<evidence type="ECO:0000256" key="3">
    <source>
        <dbReference type="ARBA" id="ARBA00022801"/>
    </source>
</evidence>
<feature type="coiled-coil region" evidence="8">
    <location>
        <begin position="627"/>
        <end position="654"/>
    </location>
</feature>
<dbReference type="InterPro" id="IPR032284">
    <property type="entry name" value="RecQ_Zn-bd"/>
</dbReference>
<keyword evidence="2" id="KW-0547">Nucleotide-binding</keyword>
<feature type="compositionally biased region" description="Gly residues" evidence="9">
    <location>
        <begin position="1054"/>
        <end position="1063"/>
    </location>
</feature>
<evidence type="ECO:0000256" key="5">
    <source>
        <dbReference type="ARBA" id="ARBA00022840"/>
    </source>
</evidence>